<feature type="domain" description="RNA polymerase sigma factor 70 region 4 type 2" evidence="6">
    <location>
        <begin position="108"/>
        <end position="160"/>
    </location>
</feature>
<feature type="domain" description="RNA polymerase sigma-70 region 2" evidence="5">
    <location>
        <begin position="14"/>
        <end position="78"/>
    </location>
</feature>
<dbReference type="GO" id="GO:0016987">
    <property type="term" value="F:sigma factor activity"/>
    <property type="evidence" value="ECO:0007669"/>
    <property type="project" value="UniProtKB-KW"/>
</dbReference>
<evidence type="ECO:0000259" key="5">
    <source>
        <dbReference type="Pfam" id="PF04542"/>
    </source>
</evidence>
<comment type="similarity">
    <text evidence="1">Belongs to the sigma-70 factor family. ECF subfamily.</text>
</comment>
<gene>
    <name evidence="7" type="primary">sigW</name>
    <name evidence="7" type="ORF">GCM10008025_34530</name>
</gene>
<dbReference type="AlphaFoldDB" id="A0A916WDJ0"/>
<name>A0A916WDJ0_9BACI</name>
<evidence type="ECO:0000313" key="8">
    <source>
        <dbReference type="Proteomes" id="UP000613512"/>
    </source>
</evidence>
<dbReference type="InterPro" id="IPR007627">
    <property type="entry name" value="RNA_pol_sigma70_r2"/>
</dbReference>
<dbReference type="PANTHER" id="PTHR43133">
    <property type="entry name" value="RNA POLYMERASE ECF-TYPE SIGMA FACTO"/>
    <property type="match status" value="1"/>
</dbReference>
<dbReference type="Pfam" id="PF04542">
    <property type="entry name" value="Sigma70_r2"/>
    <property type="match status" value="1"/>
</dbReference>
<evidence type="ECO:0000313" key="7">
    <source>
        <dbReference type="EMBL" id="GGA88990.1"/>
    </source>
</evidence>
<dbReference type="SUPFAM" id="SSF88659">
    <property type="entry name" value="Sigma3 and sigma4 domains of RNA polymerase sigma factors"/>
    <property type="match status" value="1"/>
</dbReference>
<organism evidence="7 8">
    <name type="scientific">Ornithinibacillus halotolerans</name>
    <dbReference type="NCBI Taxonomy" id="1274357"/>
    <lineage>
        <taxon>Bacteria</taxon>
        <taxon>Bacillati</taxon>
        <taxon>Bacillota</taxon>
        <taxon>Bacilli</taxon>
        <taxon>Bacillales</taxon>
        <taxon>Bacillaceae</taxon>
        <taxon>Ornithinibacillus</taxon>
    </lineage>
</organism>
<evidence type="ECO:0000256" key="3">
    <source>
        <dbReference type="ARBA" id="ARBA00023082"/>
    </source>
</evidence>
<keyword evidence="8" id="KW-1185">Reference proteome</keyword>
<evidence type="ECO:0000259" key="6">
    <source>
        <dbReference type="Pfam" id="PF08281"/>
    </source>
</evidence>
<dbReference type="InterPro" id="IPR014284">
    <property type="entry name" value="RNA_pol_sigma-70_dom"/>
</dbReference>
<evidence type="ECO:0000256" key="1">
    <source>
        <dbReference type="ARBA" id="ARBA00010641"/>
    </source>
</evidence>
<dbReference type="Proteomes" id="UP000613512">
    <property type="component" value="Unassembled WGS sequence"/>
</dbReference>
<evidence type="ECO:0000256" key="4">
    <source>
        <dbReference type="ARBA" id="ARBA00023163"/>
    </source>
</evidence>
<dbReference type="Gene3D" id="1.10.10.10">
    <property type="entry name" value="Winged helix-like DNA-binding domain superfamily/Winged helix DNA-binding domain"/>
    <property type="match status" value="1"/>
</dbReference>
<dbReference type="PANTHER" id="PTHR43133:SF60">
    <property type="entry name" value="RNA POLYMERASE SIGMA FACTOR SIGV"/>
    <property type="match status" value="1"/>
</dbReference>
<dbReference type="SUPFAM" id="SSF88946">
    <property type="entry name" value="Sigma2 domain of RNA polymerase sigma factors"/>
    <property type="match status" value="1"/>
</dbReference>
<dbReference type="InterPro" id="IPR013325">
    <property type="entry name" value="RNA_pol_sigma_r2"/>
</dbReference>
<proteinExistence type="inferred from homology"/>
<dbReference type="GO" id="GO:0006352">
    <property type="term" value="P:DNA-templated transcription initiation"/>
    <property type="evidence" value="ECO:0007669"/>
    <property type="project" value="InterPro"/>
</dbReference>
<keyword evidence="2" id="KW-0805">Transcription regulation</keyword>
<dbReference type="EMBL" id="BMEY01000023">
    <property type="protein sequence ID" value="GGA88990.1"/>
    <property type="molecule type" value="Genomic_DNA"/>
</dbReference>
<dbReference type="InterPro" id="IPR036388">
    <property type="entry name" value="WH-like_DNA-bd_sf"/>
</dbReference>
<dbReference type="NCBIfam" id="TIGR02937">
    <property type="entry name" value="sigma70-ECF"/>
    <property type="match status" value="1"/>
</dbReference>
<dbReference type="InterPro" id="IPR013324">
    <property type="entry name" value="RNA_pol_sigma_r3/r4-like"/>
</dbReference>
<comment type="caution">
    <text evidence="7">The sequence shown here is derived from an EMBL/GenBank/DDBJ whole genome shotgun (WGS) entry which is preliminary data.</text>
</comment>
<reference evidence="7" key="1">
    <citation type="journal article" date="2014" name="Int. J. Syst. Evol. Microbiol.">
        <title>Complete genome sequence of Corynebacterium casei LMG S-19264T (=DSM 44701T), isolated from a smear-ripened cheese.</title>
        <authorList>
            <consortium name="US DOE Joint Genome Institute (JGI-PGF)"/>
            <person name="Walter F."/>
            <person name="Albersmeier A."/>
            <person name="Kalinowski J."/>
            <person name="Ruckert C."/>
        </authorList>
    </citation>
    <scope>NUCLEOTIDE SEQUENCE</scope>
    <source>
        <strain evidence="7">CGMCC 1.12408</strain>
    </source>
</reference>
<dbReference type="RefSeq" id="WP_188385920.1">
    <property type="nucleotide sequence ID" value="NZ_BMEY01000023.1"/>
</dbReference>
<dbReference type="Gene3D" id="1.10.1740.10">
    <property type="match status" value="1"/>
</dbReference>
<sequence>MDLQIKKEQINHWYHEFSHDLFNYICFLIRDHDHAKDILQDTFLRAFNHIDSFRGDNVRGWLFRIARNTAIDEMRKKKPITYFLETLPIMQTTEYTPEQIAVLNESERELYVALSKLKLSYRDVIILRKIKEFSIKETASILGWSENKVKVNLFRGMKALRKELEKENFSHETVR</sequence>
<evidence type="ECO:0000256" key="2">
    <source>
        <dbReference type="ARBA" id="ARBA00023015"/>
    </source>
</evidence>
<reference evidence="7" key="2">
    <citation type="submission" date="2020-09" db="EMBL/GenBank/DDBJ databases">
        <authorList>
            <person name="Sun Q."/>
            <person name="Zhou Y."/>
        </authorList>
    </citation>
    <scope>NUCLEOTIDE SEQUENCE</scope>
    <source>
        <strain evidence="7">CGMCC 1.12408</strain>
    </source>
</reference>
<protein>
    <submittedName>
        <fullName evidence="7">ECF RNA polymerase sigma factor SigW</fullName>
    </submittedName>
</protein>
<dbReference type="Pfam" id="PF08281">
    <property type="entry name" value="Sigma70_r4_2"/>
    <property type="match status" value="1"/>
</dbReference>
<dbReference type="InterPro" id="IPR039425">
    <property type="entry name" value="RNA_pol_sigma-70-like"/>
</dbReference>
<dbReference type="CDD" id="cd06171">
    <property type="entry name" value="Sigma70_r4"/>
    <property type="match status" value="1"/>
</dbReference>
<dbReference type="GO" id="GO:0003677">
    <property type="term" value="F:DNA binding"/>
    <property type="evidence" value="ECO:0007669"/>
    <property type="project" value="InterPro"/>
</dbReference>
<dbReference type="InterPro" id="IPR013249">
    <property type="entry name" value="RNA_pol_sigma70_r4_t2"/>
</dbReference>
<accession>A0A916WDJ0</accession>
<keyword evidence="3" id="KW-0731">Sigma factor</keyword>
<keyword evidence="4" id="KW-0804">Transcription</keyword>